<dbReference type="InterPro" id="IPR053710">
    <property type="entry name" value="Arylamine_NAT_domain_sf"/>
</dbReference>
<evidence type="ECO:0000313" key="2">
    <source>
        <dbReference type="EMBL" id="CAF9922578.1"/>
    </source>
</evidence>
<protein>
    <recommendedName>
        <fullName evidence="4">Arylamine N-acetyltransferase</fullName>
    </recommendedName>
</protein>
<dbReference type="OrthoDB" id="10260017at2759"/>
<evidence type="ECO:0000313" key="3">
    <source>
        <dbReference type="Proteomes" id="UP000664169"/>
    </source>
</evidence>
<dbReference type="GO" id="GO:0016407">
    <property type="term" value="F:acetyltransferase activity"/>
    <property type="evidence" value="ECO:0007669"/>
    <property type="project" value="InterPro"/>
</dbReference>
<evidence type="ECO:0000256" key="1">
    <source>
        <dbReference type="ARBA" id="ARBA00006547"/>
    </source>
</evidence>
<dbReference type="SUPFAM" id="SSF54001">
    <property type="entry name" value="Cysteine proteinases"/>
    <property type="match status" value="1"/>
</dbReference>
<keyword evidence="3" id="KW-1185">Reference proteome</keyword>
<name>A0A8H3FDT3_9LECA</name>
<gene>
    <name evidence="2" type="ORF">GOMPHAMPRED_002616</name>
</gene>
<proteinExistence type="inferred from homology"/>
<accession>A0A8H3FDT3</accession>
<dbReference type="PANTHER" id="PTHR11786">
    <property type="entry name" value="N-HYDROXYARYLAMINE O-ACETYLTRANSFERASE"/>
    <property type="match status" value="1"/>
</dbReference>
<comment type="caution">
    <text evidence="2">The sequence shown here is derived from an EMBL/GenBank/DDBJ whole genome shotgun (WGS) entry which is preliminary data.</text>
</comment>
<comment type="similarity">
    <text evidence="1">Belongs to the arylamine N-acetyltransferase family.</text>
</comment>
<evidence type="ECO:0008006" key="4">
    <source>
        <dbReference type="Google" id="ProtNLM"/>
    </source>
</evidence>
<reference evidence="2" key="1">
    <citation type="submission" date="2021-03" db="EMBL/GenBank/DDBJ databases">
        <authorList>
            <person name="Tagirdzhanova G."/>
        </authorList>
    </citation>
    <scope>NUCLEOTIDE SEQUENCE</scope>
</reference>
<dbReference type="AlphaFoldDB" id="A0A8H3FDT3"/>
<dbReference type="Pfam" id="PF00797">
    <property type="entry name" value="Acetyltransf_2"/>
    <property type="match status" value="1"/>
</dbReference>
<dbReference type="Proteomes" id="UP000664169">
    <property type="component" value="Unassembled WGS sequence"/>
</dbReference>
<dbReference type="EMBL" id="CAJPDQ010000018">
    <property type="protein sequence ID" value="CAF9922578.1"/>
    <property type="molecule type" value="Genomic_DNA"/>
</dbReference>
<sequence>MAYSSTQISQYLQLVGLPETYHPNAPNPLPRDINLLRDLHTHQISTIPYENLSLHYKDQTGTTNHHHTTAGAYMSIDPEYLFDKLVSRQHGRGGYCFQVVTFFAHILRGMGFKHVYTAQARIRLRDPTNGVPGGNYIGFLHAVNIVTLEEDDGTRWSLDVSFGGDGPTCPLPLVEKAITQNIGTQQLRLIRDHIPEQHDKTNAEKLWIYQYRNRADKPWNSYYAFPEIEYTPADLGVANWYTSQSSDSFQTKHVLVVLFLRREVSQVGTINSQGIYGKIMLAGDVVKLNTGGRTEVLAVCNSEVERVRALKEHFGIHLEQEETDGIVGGITEIRTALAE</sequence>
<dbReference type="Gene3D" id="3.30.2140.20">
    <property type="match status" value="1"/>
</dbReference>
<dbReference type="PANTHER" id="PTHR11786:SF0">
    <property type="entry name" value="ARYLAMINE N-ACETYLTRANSFERASE 4-RELATED"/>
    <property type="match status" value="1"/>
</dbReference>
<dbReference type="InterPro" id="IPR001447">
    <property type="entry name" value="Arylamine_N-AcTrfase"/>
</dbReference>
<organism evidence="2 3">
    <name type="scientific">Gomphillus americanus</name>
    <dbReference type="NCBI Taxonomy" id="1940652"/>
    <lineage>
        <taxon>Eukaryota</taxon>
        <taxon>Fungi</taxon>
        <taxon>Dikarya</taxon>
        <taxon>Ascomycota</taxon>
        <taxon>Pezizomycotina</taxon>
        <taxon>Lecanoromycetes</taxon>
        <taxon>OSLEUM clade</taxon>
        <taxon>Ostropomycetidae</taxon>
        <taxon>Ostropales</taxon>
        <taxon>Graphidaceae</taxon>
        <taxon>Gomphilloideae</taxon>
        <taxon>Gomphillus</taxon>
    </lineage>
</organism>
<dbReference type="InterPro" id="IPR038765">
    <property type="entry name" value="Papain-like_cys_pep_sf"/>
</dbReference>